<name>A0A2T5BXC2_9BACT</name>
<dbReference type="PROSITE" id="PS50072">
    <property type="entry name" value="CSA_PPIASE_2"/>
    <property type="match status" value="1"/>
</dbReference>
<feature type="chain" id="PRO_5015374653" description="Peptidyl-prolyl cis-trans isomerase" evidence="4">
    <location>
        <begin position="22"/>
        <end position="273"/>
    </location>
</feature>
<evidence type="ECO:0000256" key="2">
    <source>
        <dbReference type="ARBA" id="ARBA00023110"/>
    </source>
</evidence>
<comment type="similarity">
    <text evidence="1 4">Belongs to the cyclophilin-type PPIase family.</text>
</comment>
<keyword evidence="2 4" id="KW-0697">Rotamase</keyword>
<dbReference type="PANTHER" id="PTHR45625:SF4">
    <property type="entry name" value="PEPTIDYLPROLYL ISOMERASE DOMAIN AND WD REPEAT-CONTAINING PROTEIN 1"/>
    <property type="match status" value="1"/>
</dbReference>
<dbReference type="InterPro" id="IPR002130">
    <property type="entry name" value="Cyclophilin-type_PPIase_dom"/>
</dbReference>
<evidence type="ECO:0000313" key="7">
    <source>
        <dbReference type="Proteomes" id="UP000243525"/>
    </source>
</evidence>
<dbReference type="EC" id="5.2.1.8" evidence="4"/>
<proteinExistence type="inferred from homology"/>
<comment type="function">
    <text evidence="4">PPIases accelerate the folding of proteins. It catalyzes the cis-trans isomerization of proline imidic peptide bonds in oligopeptides.</text>
</comment>
<dbReference type="InterPro" id="IPR029000">
    <property type="entry name" value="Cyclophilin-like_dom_sf"/>
</dbReference>
<dbReference type="SUPFAM" id="SSF50891">
    <property type="entry name" value="Cyclophilin-like"/>
    <property type="match status" value="1"/>
</dbReference>
<evidence type="ECO:0000259" key="5">
    <source>
        <dbReference type="PROSITE" id="PS50072"/>
    </source>
</evidence>
<dbReference type="Gene3D" id="2.40.100.10">
    <property type="entry name" value="Cyclophilin-like"/>
    <property type="match status" value="2"/>
</dbReference>
<keyword evidence="3 4" id="KW-0413">Isomerase</keyword>
<dbReference type="InterPro" id="IPR044666">
    <property type="entry name" value="Cyclophilin_A-like"/>
</dbReference>
<dbReference type="InterPro" id="IPR020892">
    <property type="entry name" value="Cyclophilin-type_PPIase_CS"/>
</dbReference>
<dbReference type="OrthoDB" id="9807797at2"/>
<keyword evidence="4" id="KW-0732">Signal</keyword>
<sequence length="273" mass="30614">MTKAYSIILLLCLLVHSSCSSNKPANKATTVEIDTDYGKMTFRLYNETPQHRDNFIKLAQDGFYDGLLFHRVINEFMIQGGDPKSKDAAPGQRLGNGDPGYTIPAEIKPDFFHKKGALAAARQGDAQNPEKRSSGSQFYIVQGELLTPGALDSLEMQMNSKRASQINQQIFRQHQAELNKLMKEGLQDSLNIRLAELKELANEQLAKTEPYQISEEKRAIYTTQGGYPSLDGAYTVFGEMIDGFEVLDKIAAVKTDRFNRPEQDLKMTVKILK</sequence>
<dbReference type="EMBL" id="QAAD01000029">
    <property type="protein sequence ID" value="PTN04815.1"/>
    <property type="molecule type" value="Genomic_DNA"/>
</dbReference>
<feature type="signal peptide" evidence="4">
    <location>
        <begin position="1"/>
        <end position="21"/>
    </location>
</feature>
<organism evidence="6 7">
    <name type="scientific">Mangrovibacterium marinum</name>
    <dbReference type="NCBI Taxonomy" id="1639118"/>
    <lineage>
        <taxon>Bacteria</taxon>
        <taxon>Pseudomonadati</taxon>
        <taxon>Bacteroidota</taxon>
        <taxon>Bacteroidia</taxon>
        <taxon>Marinilabiliales</taxon>
        <taxon>Prolixibacteraceae</taxon>
        <taxon>Mangrovibacterium</taxon>
    </lineage>
</organism>
<accession>A0A2T5BXC2</accession>
<keyword evidence="7" id="KW-1185">Reference proteome</keyword>
<evidence type="ECO:0000256" key="1">
    <source>
        <dbReference type="ARBA" id="ARBA00007365"/>
    </source>
</evidence>
<dbReference type="GO" id="GO:0003755">
    <property type="term" value="F:peptidyl-prolyl cis-trans isomerase activity"/>
    <property type="evidence" value="ECO:0007669"/>
    <property type="project" value="UniProtKB-UniRule"/>
</dbReference>
<dbReference type="Pfam" id="PF00160">
    <property type="entry name" value="Pro_isomerase"/>
    <property type="match status" value="2"/>
</dbReference>
<dbReference type="GO" id="GO:0006457">
    <property type="term" value="P:protein folding"/>
    <property type="evidence" value="ECO:0007669"/>
    <property type="project" value="InterPro"/>
</dbReference>
<protein>
    <recommendedName>
        <fullName evidence="4">Peptidyl-prolyl cis-trans isomerase</fullName>
        <shortName evidence="4">PPIase</shortName>
        <ecNumber evidence="4">5.2.1.8</ecNumber>
    </recommendedName>
</protein>
<evidence type="ECO:0000256" key="4">
    <source>
        <dbReference type="RuleBase" id="RU363019"/>
    </source>
</evidence>
<reference evidence="6 7" key="1">
    <citation type="submission" date="2018-04" db="EMBL/GenBank/DDBJ databases">
        <title>Genomic Encyclopedia of Archaeal and Bacterial Type Strains, Phase II (KMG-II): from individual species to whole genera.</title>
        <authorList>
            <person name="Goeker M."/>
        </authorList>
    </citation>
    <scope>NUCLEOTIDE SEQUENCE [LARGE SCALE GENOMIC DNA]</scope>
    <source>
        <strain evidence="6 7">DSM 28823</strain>
    </source>
</reference>
<dbReference type="AlphaFoldDB" id="A0A2T5BXC2"/>
<evidence type="ECO:0000313" key="6">
    <source>
        <dbReference type="EMBL" id="PTN04815.1"/>
    </source>
</evidence>
<comment type="caution">
    <text evidence="6">The sequence shown here is derived from an EMBL/GenBank/DDBJ whole genome shotgun (WGS) entry which is preliminary data.</text>
</comment>
<dbReference type="PROSITE" id="PS00170">
    <property type="entry name" value="CSA_PPIASE_1"/>
    <property type="match status" value="1"/>
</dbReference>
<dbReference type="CDD" id="cd00317">
    <property type="entry name" value="cyclophilin"/>
    <property type="match status" value="1"/>
</dbReference>
<dbReference type="Proteomes" id="UP000243525">
    <property type="component" value="Unassembled WGS sequence"/>
</dbReference>
<comment type="catalytic activity">
    <reaction evidence="4">
        <text>[protein]-peptidylproline (omega=180) = [protein]-peptidylproline (omega=0)</text>
        <dbReference type="Rhea" id="RHEA:16237"/>
        <dbReference type="Rhea" id="RHEA-COMP:10747"/>
        <dbReference type="Rhea" id="RHEA-COMP:10748"/>
        <dbReference type="ChEBI" id="CHEBI:83833"/>
        <dbReference type="ChEBI" id="CHEBI:83834"/>
        <dbReference type="EC" id="5.2.1.8"/>
    </reaction>
</comment>
<evidence type="ECO:0000256" key="3">
    <source>
        <dbReference type="ARBA" id="ARBA00023235"/>
    </source>
</evidence>
<dbReference type="PRINTS" id="PR00153">
    <property type="entry name" value="CSAPPISMRASE"/>
</dbReference>
<gene>
    <name evidence="6" type="ORF">C8N47_12935</name>
</gene>
<dbReference type="PANTHER" id="PTHR45625">
    <property type="entry name" value="PEPTIDYL-PROLYL CIS-TRANS ISOMERASE-RELATED"/>
    <property type="match status" value="1"/>
</dbReference>
<feature type="domain" description="PPIase cyclophilin-type" evidence="5">
    <location>
        <begin position="34"/>
        <end position="268"/>
    </location>
</feature>